<evidence type="ECO:0000313" key="2">
    <source>
        <dbReference type="Proteomes" id="UP000054279"/>
    </source>
</evidence>
<organism evidence="1 2">
    <name type="scientific">Sphaerobolus stellatus (strain SS14)</name>
    <dbReference type="NCBI Taxonomy" id="990650"/>
    <lineage>
        <taxon>Eukaryota</taxon>
        <taxon>Fungi</taxon>
        <taxon>Dikarya</taxon>
        <taxon>Basidiomycota</taxon>
        <taxon>Agaricomycotina</taxon>
        <taxon>Agaricomycetes</taxon>
        <taxon>Phallomycetidae</taxon>
        <taxon>Geastrales</taxon>
        <taxon>Sphaerobolaceae</taxon>
        <taxon>Sphaerobolus</taxon>
    </lineage>
</organism>
<accession>A0A0C9U9M6</accession>
<dbReference type="HOGENOM" id="CLU_2514086_0_0_1"/>
<evidence type="ECO:0000313" key="1">
    <source>
        <dbReference type="EMBL" id="KIJ22261.1"/>
    </source>
</evidence>
<protein>
    <submittedName>
        <fullName evidence="1">Uncharacterized protein</fullName>
    </submittedName>
</protein>
<gene>
    <name evidence="1" type="ORF">M422DRAFT_277396</name>
</gene>
<sequence length="85" mass="9848">MRKEYFPNGTGLEGALALYNEHQSLPMEEQYVRHVETFNLPNHKPFTIVICMPPKMSELLMSILRPTIDTSFKRAAGYEEFELEA</sequence>
<keyword evidence="2" id="KW-1185">Reference proteome</keyword>
<proteinExistence type="predicted"/>
<reference evidence="1 2" key="1">
    <citation type="submission" date="2014-06" db="EMBL/GenBank/DDBJ databases">
        <title>Evolutionary Origins and Diversification of the Mycorrhizal Mutualists.</title>
        <authorList>
            <consortium name="DOE Joint Genome Institute"/>
            <consortium name="Mycorrhizal Genomics Consortium"/>
            <person name="Kohler A."/>
            <person name="Kuo A."/>
            <person name="Nagy L.G."/>
            <person name="Floudas D."/>
            <person name="Copeland A."/>
            <person name="Barry K.W."/>
            <person name="Cichocki N."/>
            <person name="Veneault-Fourrey C."/>
            <person name="LaButti K."/>
            <person name="Lindquist E.A."/>
            <person name="Lipzen A."/>
            <person name="Lundell T."/>
            <person name="Morin E."/>
            <person name="Murat C."/>
            <person name="Riley R."/>
            <person name="Ohm R."/>
            <person name="Sun H."/>
            <person name="Tunlid A."/>
            <person name="Henrissat B."/>
            <person name="Grigoriev I.V."/>
            <person name="Hibbett D.S."/>
            <person name="Martin F."/>
        </authorList>
    </citation>
    <scope>NUCLEOTIDE SEQUENCE [LARGE SCALE GENOMIC DNA]</scope>
    <source>
        <strain evidence="1 2">SS14</strain>
    </source>
</reference>
<dbReference type="EMBL" id="KN838507">
    <property type="protein sequence ID" value="KIJ22261.1"/>
    <property type="molecule type" value="Genomic_DNA"/>
</dbReference>
<name>A0A0C9U9M6_SPHS4</name>
<dbReference type="OrthoDB" id="3268409at2759"/>
<dbReference type="Proteomes" id="UP000054279">
    <property type="component" value="Unassembled WGS sequence"/>
</dbReference>
<dbReference type="AlphaFoldDB" id="A0A0C9U9M6"/>